<feature type="compositionally biased region" description="Pro residues" evidence="1">
    <location>
        <begin position="129"/>
        <end position="140"/>
    </location>
</feature>
<feature type="compositionally biased region" description="Polar residues" evidence="1">
    <location>
        <begin position="51"/>
        <end position="64"/>
    </location>
</feature>
<reference evidence="3" key="1">
    <citation type="journal article" date="2020" name="Fungal Divers.">
        <title>Resolving the Mortierellaceae phylogeny through synthesis of multi-gene phylogenetics and phylogenomics.</title>
        <authorList>
            <person name="Vandepol N."/>
            <person name="Liber J."/>
            <person name="Desiro A."/>
            <person name="Na H."/>
            <person name="Kennedy M."/>
            <person name="Barry K."/>
            <person name="Grigoriev I.V."/>
            <person name="Miller A.N."/>
            <person name="O'Donnell K."/>
            <person name="Stajich J.E."/>
            <person name="Bonito G."/>
        </authorList>
    </citation>
    <scope>NUCLEOTIDE SEQUENCE</scope>
    <source>
        <strain evidence="3">NVP1</strain>
    </source>
</reference>
<dbReference type="CDD" id="cd00067">
    <property type="entry name" value="GAL4"/>
    <property type="match status" value="1"/>
</dbReference>
<feature type="compositionally biased region" description="Polar residues" evidence="1">
    <location>
        <begin position="844"/>
        <end position="857"/>
    </location>
</feature>
<dbReference type="InterPro" id="IPR001138">
    <property type="entry name" value="Zn2Cys6_DnaBD"/>
</dbReference>
<gene>
    <name evidence="3" type="ORF">BG006_001802</name>
</gene>
<keyword evidence="4" id="KW-1185">Reference proteome</keyword>
<evidence type="ECO:0000313" key="3">
    <source>
        <dbReference type="EMBL" id="KAF9323048.1"/>
    </source>
</evidence>
<feature type="compositionally biased region" description="Low complexity" evidence="1">
    <location>
        <begin position="237"/>
        <end position="255"/>
    </location>
</feature>
<feature type="region of interest" description="Disordered" evidence="1">
    <location>
        <begin position="201"/>
        <end position="272"/>
    </location>
</feature>
<feature type="compositionally biased region" description="Low complexity" evidence="1">
    <location>
        <begin position="15"/>
        <end position="50"/>
    </location>
</feature>
<dbReference type="InterPro" id="IPR036864">
    <property type="entry name" value="Zn2-C6_fun-type_DNA-bd_sf"/>
</dbReference>
<evidence type="ECO:0000256" key="1">
    <source>
        <dbReference type="SAM" id="MobiDB-lite"/>
    </source>
</evidence>
<dbReference type="EMBL" id="JAAAUY010001379">
    <property type="protein sequence ID" value="KAF9323048.1"/>
    <property type="molecule type" value="Genomic_DNA"/>
</dbReference>
<feature type="compositionally biased region" description="Basic and acidic residues" evidence="1">
    <location>
        <begin position="461"/>
        <end position="486"/>
    </location>
</feature>
<dbReference type="Gene3D" id="4.10.240.10">
    <property type="entry name" value="Zn(2)-C6 fungal-type DNA-binding domain"/>
    <property type="match status" value="1"/>
</dbReference>
<organism evidence="3 4">
    <name type="scientific">Podila minutissima</name>
    <dbReference type="NCBI Taxonomy" id="64525"/>
    <lineage>
        <taxon>Eukaryota</taxon>
        <taxon>Fungi</taxon>
        <taxon>Fungi incertae sedis</taxon>
        <taxon>Mucoromycota</taxon>
        <taxon>Mortierellomycotina</taxon>
        <taxon>Mortierellomycetes</taxon>
        <taxon>Mortierellales</taxon>
        <taxon>Mortierellaceae</taxon>
        <taxon>Podila</taxon>
    </lineage>
</organism>
<dbReference type="PROSITE" id="PS50048">
    <property type="entry name" value="ZN2_CY6_FUNGAL_2"/>
    <property type="match status" value="1"/>
</dbReference>
<feature type="compositionally biased region" description="Polar residues" evidence="1">
    <location>
        <begin position="416"/>
        <end position="426"/>
    </location>
</feature>
<feature type="compositionally biased region" description="Basic and acidic residues" evidence="1">
    <location>
        <begin position="224"/>
        <end position="233"/>
    </location>
</feature>
<feature type="region of interest" description="Disordered" evidence="1">
    <location>
        <begin position="820"/>
        <end position="857"/>
    </location>
</feature>
<dbReference type="Proteomes" id="UP000696485">
    <property type="component" value="Unassembled WGS sequence"/>
</dbReference>
<feature type="region of interest" description="Disordered" evidence="1">
    <location>
        <begin position="127"/>
        <end position="157"/>
    </location>
</feature>
<feature type="region of interest" description="Disordered" evidence="1">
    <location>
        <begin position="453"/>
        <end position="494"/>
    </location>
</feature>
<feature type="region of interest" description="Disordered" evidence="1">
    <location>
        <begin position="405"/>
        <end position="427"/>
    </location>
</feature>
<dbReference type="PROSITE" id="PS00463">
    <property type="entry name" value="ZN2_CY6_FUNGAL_1"/>
    <property type="match status" value="1"/>
</dbReference>
<feature type="domain" description="Zn(2)-C6 fungal-type" evidence="2">
    <location>
        <begin position="171"/>
        <end position="200"/>
    </location>
</feature>
<comment type="caution">
    <text evidence="3">The sequence shown here is derived from an EMBL/GenBank/DDBJ whole genome shotgun (WGS) entry which is preliminary data.</text>
</comment>
<accession>A0A9P5VH23</accession>
<dbReference type="GO" id="GO:0000981">
    <property type="term" value="F:DNA-binding transcription factor activity, RNA polymerase II-specific"/>
    <property type="evidence" value="ECO:0007669"/>
    <property type="project" value="InterPro"/>
</dbReference>
<feature type="region of interest" description="Disordered" evidence="1">
    <location>
        <begin position="1046"/>
        <end position="1077"/>
    </location>
</feature>
<protein>
    <recommendedName>
        <fullName evidence="2">Zn(2)-C6 fungal-type domain-containing protein</fullName>
    </recommendedName>
</protein>
<evidence type="ECO:0000259" key="2">
    <source>
        <dbReference type="PROSITE" id="PS50048"/>
    </source>
</evidence>
<dbReference type="SUPFAM" id="SSF57701">
    <property type="entry name" value="Zn2/Cys6 DNA-binding domain"/>
    <property type="match status" value="1"/>
</dbReference>
<feature type="region of interest" description="Disordered" evidence="1">
    <location>
        <begin position="1"/>
        <end position="64"/>
    </location>
</feature>
<name>A0A9P5VH23_9FUNG</name>
<evidence type="ECO:0000313" key="4">
    <source>
        <dbReference type="Proteomes" id="UP000696485"/>
    </source>
</evidence>
<sequence>MTFSGLPSVRDPKQSLKNSPSSSSSSSTSSNGSSSSSSSSPVKSPLTTPSNVDPTTSPQLNNTQGHPVVVATEGMMDRHSVEKSFEELVQSNFMDRPIGQSGVSQANNPFLPTTSPTFQELQIQQQMPAPGPVSTPPAPAPTLTKKKAAPTSTLDPTQHAAYRKRLNVNQVCDWCRYRKIRCNRESPCNSCIHSKRECIRSPPSALVGNTPEESETSTKKTKRNRTEDKDGHRSKSYRGSSTSSQRSSSYNSNSSPGTDDEGTEASGSSSSLSPVVGSLTLAGLDLSSLGLGLLGTRGDSDFSLNTPSFATGNSLQDQEHLHRVRRIEVLLCNVIPGAAEFIANGTQPPINPSNTNCDQPLSLINQGLENSAAFKDLLSPQERFANISLNSPSVATSSKTSWLPANLPTLTEEGPSESTSQQSSAFHQIERRKRIELLLSSISGMPLAKALLTHSQGSLQGDRKKKDDKKGSKKDSKKSNKGDAKKNNNGHVVKRPHVAAGFAGQKPPPKLPQAIAEAANKKQAIRKKRVSAAAAARAAAKAAAAGTSGTNSDQGLVVSSPGTVASPANSEAFSVESNTFASLEIPSTLDAQAMPFSQQDHHQDMFVQQQHRLQMDQHRGSSFPANPPFGQSHAYQLTMSNVNSMTIPLSDPISSYGSLVVPASSSTCSSSQSSPTLAQAEAIGQGHDGYQEENMSTDGAGPVNEMIYPQQGHIQVTYGAPNSQYQQQQHNTLQPGNSDSEYDMGFDLMSQVLTAPQQSILGIEAQILPFARGTSTHQQHQQLHRQSIQIGEGGFTDFGLNMDESLESLMKKNMGSLHGLASNLPNDAHSLQHPQASHPHHTSQLHGGSVSTASSMPILQSTPGYENVYDASAQFGYFEQQGQSNSSLIQTGISRPQHQSFIPSEAPRPMWYPNQSGSFSVPASIPEFYWSSKQLQSLQSINISANDSPEVELESLDLDMENNDDNKQAQDHSSALQHNQLKLQPLSAHALFQQQHVQQQQRHIEQQALQQQQQMQQIHQHQQQKLHRVAIQHQHQQTFYIPQMQDDDEELESEPALPLLPKASKKKKPAHNTTIVH</sequence>
<dbReference type="Pfam" id="PF00172">
    <property type="entry name" value="Zn_clus"/>
    <property type="match status" value="1"/>
</dbReference>
<dbReference type="GO" id="GO:0008270">
    <property type="term" value="F:zinc ion binding"/>
    <property type="evidence" value="ECO:0007669"/>
    <property type="project" value="InterPro"/>
</dbReference>
<dbReference type="AlphaFoldDB" id="A0A9P5VH23"/>
<proteinExistence type="predicted"/>